<keyword evidence="1" id="KW-0812">Transmembrane</keyword>
<dbReference type="RefSeq" id="WP_245894031.1">
    <property type="nucleotide sequence ID" value="NZ_PYAV01000015.1"/>
</dbReference>
<dbReference type="CDD" id="cd09129">
    <property type="entry name" value="PLDc_unchar2_1"/>
    <property type="match status" value="1"/>
</dbReference>
<dbReference type="EMBL" id="PYAV01000015">
    <property type="protein sequence ID" value="PSL42404.1"/>
    <property type="molecule type" value="Genomic_DNA"/>
</dbReference>
<dbReference type="PANTHER" id="PTHR21248">
    <property type="entry name" value="CARDIOLIPIN SYNTHASE"/>
    <property type="match status" value="1"/>
</dbReference>
<dbReference type="Gene3D" id="3.30.870.10">
    <property type="entry name" value="Endonuclease Chain A"/>
    <property type="match status" value="2"/>
</dbReference>
<sequence length="473" mass="53626">MIRRYPVRSALILIFSVLIIVTLYGMFKPLPEGVSYEGEVHSVDDVDFIYNRSSMDEDGNEDFEEEIFTRILEAVSEAEEFVLVDLFLYNDKGAEDEPPISGALTEALIEKHEENEDIDIIVLTDPINTSYHSHESTQLQRLEEAGIETVITELDPLRDSNPLYSGIWRTFLQWFGQEGEGWIENPFGDDAPDMTVRSYLKLMNGKANHRKVIATEQRGFVTSANWEDAGAYYSNAGFEIQGEAINDLVSSAQAVLDFSGGPDIQEDMQAEPADEGPYDLQVLTEGENFEQAKEMLQGAEEGDDLWLGMFFLSERNLIDEIENAAERGVNVRLILDPNENAFGVEVFGMPNRPVAEELLEDSEGAVNIRWYNTADEQFHPKMLAVFSDDKAKMLAGSANFSSRNLRNNNLDTNVYIESDVDAEAAVEVREWFEEMWLNDGQKYTLAYGAYENPHRWWKRLAYGLQKISGLTTY</sequence>
<evidence type="ECO:0000259" key="2">
    <source>
        <dbReference type="Pfam" id="PF13091"/>
    </source>
</evidence>
<keyword evidence="1" id="KW-1133">Transmembrane helix</keyword>
<evidence type="ECO:0000313" key="4">
    <source>
        <dbReference type="Proteomes" id="UP000242310"/>
    </source>
</evidence>
<reference evidence="3 4" key="1">
    <citation type="submission" date="2018-03" db="EMBL/GenBank/DDBJ databases">
        <title>Genomic Encyclopedia of Type Strains, Phase III (KMG-III): the genomes of soil and plant-associated and newly described type strains.</title>
        <authorList>
            <person name="Whitman W."/>
        </authorList>
    </citation>
    <scope>NUCLEOTIDE SEQUENCE [LARGE SCALE GENOMIC DNA]</scope>
    <source>
        <strain evidence="3 4">CGMCC 1.07653</strain>
    </source>
</reference>
<dbReference type="SUPFAM" id="SSF56024">
    <property type="entry name" value="Phospholipase D/nuclease"/>
    <property type="match status" value="2"/>
</dbReference>
<evidence type="ECO:0000256" key="1">
    <source>
        <dbReference type="SAM" id="Phobius"/>
    </source>
</evidence>
<comment type="caution">
    <text evidence="3">The sequence shown here is derived from an EMBL/GenBank/DDBJ whole genome shotgun (WGS) entry which is preliminary data.</text>
</comment>
<keyword evidence="1" id="KW-0472">Membrane</keyword>
<gene>
    <name evidence="3" type="ORF">B0H94_1157</name>
</gene>
<keyword evidence="4" id="KW-1185">Reference proteome</keyword>
<name>A0A2P8H880_9BACI</name>
<protein>
    <submittedName>
        <fullName evidence="3">Phosphatidylserine/phosphatidylglycerophosphate/ cardiolipin synthase-like enzyme</fullName>
    </submittedName>
</protein>
<dbReference type="AlphaFoldDB" id="A0A2P8H880"/>
<accession>A0A2P8H880</accession>
<dbReference type="GO" id="GO:0006793">
    <property type="term" value="P:phosphorus metabolic process"/>
    <property type="evidence" value="ECO:0007669"/>
    <property type="project" value="UniProtKB-ARBA"/>
</dbReference>
<organism evidence="3 4">
    <name type="scientific">Salsuginibacillus halophilus</name>
    <dbReference type="NCBI Taxonomy" id="517424"/>
    <lineage>
        <taxon>Bacteria</taxon>
        <taxon>Bacillati</taxon>
        <taxon>Bacillota</taxon>
        <taxon>Bacilli</taxon>
        <taxon>Bacillales</taxon>
        <taxon>Bacillaceae</taxon>
        <taxon>Salsuginibacillus</taxon>
    </lineage>
</organism>
<feature type="domain" description="Phospholipase D-like" evidence="2">
    <location>
        <begin position="294"/>
        <end position="436"/>
    </location>
</feature>
<proteinExistence type="predicted"/>
<dbReference type="Proteomes" id="UP000242310">
    <property type="component" value="Unassembled WGS sequence"/>
</dbReference>
<dbReference type="PANTHER" id="PTHR21248:SF22">
    <property type="entry name" value="PHOSPHOLIPASE D"/>
    <property type="match status" value="1"/>
</dbReference>
<evidence type="ECO:0000313" key="3">
    <source>
        <dbReference type="EMBL" id="PSL42404.1"/>
    </source>
</evidence>
<dbReference type="InterPro" id="IPR025202">
    <property type="entry name" value="PLD-like_dom"/>
</dbReference>
<feature type="transmembrane region" description="Helical" evidence="1">
    <location>
        <begin position="7"/>
        <end position="27"/>
    </location>
</feature>
<dbReference type="Pfam" id="PF13091">
    <property type="entry name" value="PLDc_2"/>
    <property type="match status" value="1"/>
</dbReference>